<feature type="region of interest" description="Disordered" evidence="22">
    <location>
        <begin position="88"/>
        <end position="109"/>
    </location>
</feature>
<dbReference type="InterPro" id="IPR006317">
    <property type="entry name" value="Ubiquinol_cyt_c_Rdtase_Fe-S-su"/>
</dbReference>
<dbReference type="Pfam" id="PF00355">
    <property type="entry name" value="Rieske"/>
    <property type="match status" value="1"/>
</dbReference>
<dbReference type="PROSITE" id="PS51296">
    <property type="entry name" value="RIESKE"/>
    <property type="match status" value="1"/>
</dbReference>
<dbReference type="PROSITE" id="PS51318">
    <property type="entry name" value="TAT"/>
    <property type="match status" value="1"/>
</dbReference>
<dbReference type="GO" id="GO:0005886">
    <property type="term" value="C:plasma membrane"/>
    <property type="evidence" value="ECO:0007669"/>
    <property type="project" value="UniProtKB-SubCell"/>
</dbReference>
<feature type="domain" description="Rieske" evidence="23">
    <location>
        <begin position="86"/>
        <end position="191"/>
    </location>
</feature>
<comment type="cofactor">
    <cofactor evidence="20">
        <name>[2Fe-2S] cluster</name>
        <dbReference type="ChEBI" id="CHEBI:190135"/>
    </cofactor>
    <text evidence="20">Binds 1 [2Fe-2S] cluster per subunit.</text>
</comment>
<name>A0A973A891_9GAMM</name>
<proteinExistence type="inferred from homology"/>
<keyword evidence="16" id="KW-0411">Iron-sulfur</keyword>
<comment type="miscellaneous">
    <text evidence="20">The Rieske protein is a high potential 2Fe-2S protein.</text>
</comment>
<evidence type="ECO:0000256" key="16">
    <source>
        <dbReference type="ARBA" id="ARBA00023014"/>
    </source>
</evidence>
<evidence type="ECO:0000256" key="4">
    <source>
        <dbReference type="ARBA" id="ARBA00011649"/>
    </source>
</evidence>
<evidence type="ECO:0000256" key="15">
    <source>
        <dbReference type="ARBA" id="ARBA00023004"/>
    </source>
</evidence>
<keyword evidence="9 20" id="KW-0812">Transmembrane</keyword>
<dbReference type="InterPro" id="IPR005805">
    <property type="entry name" value="Rieske_Fe-S_prot_C"/>
</dbReference>
<protein>
    <recommendedName>
        <fullName evidence="6 20">Ubiquinol-cytochrome c reductase iron-sulfur subunit</fullName>
        <ecNumber evidence="5 20">7.1.1.8</ecNumber>
    </recommendedName>
</protein>
<dbReference type="PANTHER" id="PTHR10134">
    <property type="entry name" value="CYTOCHROME B-C1 COMPLEX SUBUNIT RIESKE, MITOCHONDRIAL"/>
    <property type="match status" value="1"/>
</dbReference>
<evidence type="ECO:0000256" key="7">
    <source>
        <dbReference type="ARBA" id="ARBA00022448"/>
    </source>
</evidence>
<evidence type="ECO:0000256" key="6">
    <source>
        <dbReference type="ARBA" id="ARBA00019816"/>
    </source>
</evidence>
<keyword evidence="13 20" id="KW-0249">Electron transport</keyword>
<keyword evidence="12" id="KW-1278">Translocase</keyword>
<evidence type="ECO:0000256" key="2">
    <source>
        <dbReference type="ARBA" id="ARBA00004162"/>
    </source>
</evidence>
<dbReference type="PRINTS" id="PR00162">
    <property type="entry name" value="RIESKE"/>
</dbReference>
<organism evidence="24 25">
    <name type="scientific">SAR86 cluster bacterium</name>
    <dbReference type="NCBI Taxonomy" id="2030880"/>
    <lineage>
        <taxon>Bacteria</taxon>
        <taxon>Pseudomonadati</taxon>
        <taxon>Pseudomonadota</taxon>
        <taxon>Gammaproteobacteria</taxon>
        <taxon>SAR86 cluster</taxon>
    </lineage>
</organism>
<dbReference type="Pfam" id="PF10399">
    <property type="entry name" value="UCR_Fe-S_N"/>
    <property type="match status" value="1"/>
</dbReference>
<dbReference type="InterPro" id="IPR006311">
    <property type="entry name" value="TAT_signal"/>
</dbReference>
<dbReference type="InterPro" id="IPR036922">
    <property type="entry name" value="Rieske_2Fe-2S_sf"/>
</dbReference>
<keyword evidence="15" id="KW-0408">Iron</keyword>
<evidence type="ECO:0000256" key="12">
    <source>
        <dbReference type="ARBA" id="ARBA00022967"/>
    </source>
</evidence>
<keyword evidence="17 20" id="KW-0472">Membrane</keyword>
<evidence type="ECO:0000256" key="17">
    <source>
        <dbReference type="ARBA" id="ARBA00023136"/>
    </source>
</evidence>
<evidence type="ECO:0000256" key="20">
    <source>
        <dbReference type="RuleBase" id="RU004494"/>
    </source>
</evidence>
<dbReference type="GO" id="GO:0008121">
    <property type="term" value="F:quinol-cytochrome-c reductase activity"/>
    <property type="evidence" value="ECO:0007669"/>
    <property type="project" value="UniProtKB-EC"/>
</dbReference>
<evidence type="ECO:0000256" key="1">
    <source>
        <dbReference type="ARBA" id="ARBA00002444"/>
    </source>
</evidence>
<dbReference type="Gene3D" id="2.102.10.10">
    <property type="entry name" value="Rieske [2Fe-2S] iron-sulphur domain"/>
    <property type="match status" value="1"/>
</dbReference>
<comment type="subcellular location">
    <subcellularLocation>
        <location evidence="2">Cell membrane</location>
        <topology evidence="2">Single-pass membrane protein</topology>
    </subcellularLocation>
</comment>
<comment type="caution">
    <text evidence="24">The sequence shown here is derived from an EMBL/GenBank/DDBJ whole genome shotgun (WGS) entry which is preliminary data.</text>
</comment>
<evidence type="ECO:0000256" key="21">
    <source>
        <dbReference type="RuleBase" id="RU004497"/>
    </source>
</evidence>
<dbReference type="Proteomes" id="UP000754644">
    <property type="component" value="Unassembled WGS sequence"/>
</dbReference>
<evidence type="ECO:0000256" key="19">
    <source>
        <dbReference type="ARBA" id="ARBA00029351"/>
    </source>
</evidence>
<keyword evidence="14 20" id="KW-1133">Transmembrane helix</keyword>
<keyword evidence="10" id="KW-0001">2Fe-2S</keyword>
<evidence type="ECO:0000256" key="10">
    <source>
        <dbReference type="ARBA" id="ARBA00022714"/>
    </source>
</evidence>
<dbReference type="EMBL" id="JABMOJ010000075">
    <property type="protein sequence ID" value="NQV64157.1"/>
    <property type="molecule type" value="Genomic_DNA"/>
</dbReference>
<gene>
    <name evidence="24" type="primary">petA</name>
    <name evidence="24" type="ORF">HQ497_02225</name>
</gene>
<keyword evidence="7 20" id="KW-0813">Transport</keyword>
<keyword evidence="11" id="KW-0479">Metal-binding</keyword>
<dbReference type="AlphaFoldDB" id="A0A973A891"/>
<evidence type="ECO:0000256" key="8">
    <source>
        <dbReference type="ARBA" id="ARBA00022475"/>
    </source>
</evidence>
<dbReference type="InterPro" id="IPR019470">
    <property type="entry name" value="Ubiq_cytC_Rdtase_Fe-S_su_TAT"/>
</dbReference>
<evidence type="ECO:0000313" key="24">
    <source>
        <dbReference type="EMBL" id="NQV64157.1"/>
    </source>
</evidence>
<evidence type="ECO:0000256" key="3">
    <source>
        <dbReference type="ARBA" id="ARBA00010651"/>
    </source>
</evidence>
<evidence type="ECO:0000256" key="14">
    <source>
        <dbReference type="ARBA" id="ARBA00022989"/>
    </source>
</evidence>
<dbReference type="GO" id="GO:0046872">
    <property type="term" value="F:metal ion binding"/>
    <property type="evidence" value="ECO:0007669"/>
    <property type="project" value="UniProtKB-KW"/>
</dbReference>
<dbReference type="GO" id="GO:0051537">
    <property type="term" value="F:2 iron, 2 sulfur cluster binding"/>
    <property type="evidence" value="ECO:0007669"/>
    <property type="project" value="UniProtKB-KW"/>
</dbReference>
<dbReference type="SUPFAM" id="SSF50022">
    <property type="entry name" value="ISP domain"/>
    <property type="match status" value="1"/>
</dbReference>
<comment type="subunit">
    <text evidence="4 21">The main subunits of complex b-c1 are: cytochrome b, cytochrome c1 and the Rieske protein.</text>
</comment>
<sequence>MSDEGINAPRRNFLIGATSVIGSAGVVGVAIPFIGSWNPSAKALAAGAPVKVDISRMEPGDILGPIPAWRDKPVFIVKRTDEMLASLSSKTSRLADPDSLENQQPEYARNETRSIRPDLLVLIGICTHLGCSPKFKPEVTPQEFDPEWVGGFYCPCHGSKFDMSGRVYSGVPAPTNLEVPPYYYEDDSVLVIGEDKGVA</sequence>
<keyword evidence="8" id="KW-1003">Cell membrane</keyword>
<evidence type="ECO:0000256" key="13">
    <source>
        <dbReference type="ARBA" id="ARBA00022982"/>
    </source>
</evidence>
<evidence type="ECO:0000256" key="11">
    <source>
        <dbReference type="ARBA" id="ARBA00022723"/>
    </source>
</evidence>
<comment type="similarity">
    <text evidence="3">Belongs to the Rieske iron-sulfur protein family.</text>
</comment>
<feature type="transmembrane region" description="Helical" evidence="20">
    <location>
        <begin position="12"/>
        <end position="34"/>
    </location>
</feature>
<dbReference type="NCBIfam" id="TIGR01416">
    <property type="entry name" value="Rieske_proteo"/>
    <property type="match status" value="1"/>
</dbReference>
<evidence type="ECO:0000256" key="5">
    <source>
        <dbReference type="ARBA" id="ARBA00012951"/>
    </source>
</evidence>
<dbReference type="InterPro" id="IPR014349">
    <property type="entry name" value="Rieske_Fe-S_prot"/>
</dbReference>
<evidence type="ECO:0000256" key="22">
    <source>
        <dbReference type="SAM" id="MobiDB-lite"/>
    </source>
</evidence>
<evidence type="ECO:0000256" key="9">
    <source>
        <dbReference type="ARBA" id="ARBA00022692"/>
    </source>
</evidence>
<dbReference type="EC" id="7.1.1.8" evidence="5 20"/>
<dbReference type="Gene3D" id="1.20.5.510">
    <property type="entry name" value="Single helix bin"/>
    <property type="match status" value="1"/>
</dbReference>
<accession>A0A973A891</accession>
<dbReference type="InterPro" id="IPR017941">
    <property type="entry name" value="Rieske_2Fe-2S"/>
</dbReference>
<comment type="function">
    <text evidence="1">Component of the ubiquinol-cytochrome c reductase complex (complex III or cytochrome b-c1 complex), which is a respiratory chain that generates an electrochemical potential coupled to ATP synthesis.</text>
</comment>
<evidence type="ECO:0000259" key="23">
    <source>
        <dbReference type="PROSITE" id="PS51296"/>
    </source>
</evidence>
<evidence type="ECO:0000313" key="25">
    <source>
        <dbReference type="Proteomes" id="UP000754644"/>
    </source>
</evidence>
<comment type="catalytic activity">
    <reaction evidence="19 20">
        <text>a quinol + 2 Fe(III)-[cytochrome c](out) = a quinone + 2 Fe(II)-[cytochrome c](out) + 2 H(+)(out)</text>
        <dbReference type="Rhea" id="RHEA:11484"/>
        <dbReference type="Rhea" id="RHEA-COMP:10350"/>
        <dbReference type="Rhea" id="RHEA-COMP:14399"/>
        <dbReference type="ChEBI" id="CHEBI:15378"/>
        <dbReference type="ChEBI" id="CHEBI:24646"/>
        <dbReference type="ChEBI" id="CHEBI:29033"/>
        <dbReference type="ChEBI" id="CHEBI:29034"/>
        <dbReference type="ChEBI" id="CHEBI:132124"/>
        <dbReference type="EC" id="7.1.1.8"/>
    </reaction>
</comment>
<dbReference type="CDD" id="cd03470">
    <property type="entry name" value="Rieske_cytochrome_bc1"/>
    <property type="match status" value="1"/>
</dbReference>
<reference evidence="24" key="1">
    <citation type="submission" date="2020-05" db="EMBL/GenBank/DDBJ databases">
        <title>Sulfur intermediates as new biogeochemical hubs in an aquatic model microbial ecosystem.</title>
        <authorList>
            <person name="Vigneron A."/>
        </authorList>
    </citation>
    <scope>NUCLEOTIDE SEQUENCE</scope>
    <source>
        <strain evidence="24">Bin.250</strain>
    </source>
</reference>
<evidence type="ECO:0000256" key="18">
    <source>
        <dbReference type="ARBA" id="ARBA00023157"/>
    </source>
</evidence>
<keyword evidence="18" id="KW-1015">Disulfide bond</keyword>